<reference evidence="3" key="4">
    <citation type="submission" date="2024-09" db="EMBL/GenBank/DDBJ databases">
        <authorList>
            <person name="Sun Q."/>
            <person name="Mori K."/>
        </authorList>
    </citation>
    <scope>NUCLEOTIDE SEQUENCE</scope>
    <source>
        <strain evidence="3">KCTC 62575</strain>
    </source>
</reference>
<dbReference type="PIRSF" id="PIRSF006156">
    <property type="entry name" value="YafQ"/>
    <property type="match status" value="1"/>
</dbReference>
<dbReference type="NCBIfam" id="TIGR02385">
    <property type="entry name" value="RelE_StbE"/>
    <property type="match status" value="1"/>
</dbReference>
<dbReference type="Proteomes" id="UP000240957">
    <property type="component" value="Unassembled WGS sequence"/>
</dbReference>
<evidence type="ECO:0000313" key="5">
    <source>
        <dbReference type="Proteomes" id="UP000240957"/>
    </source>
</evidence>
<dbReference type="SUPFAM" id="SSF143011">
    <property type="entry name" value="RelE-like"/>
    <property type="match status" value="1"/>
</dbReference>
<dbReference type="InterPro" id="IPR007712">
    <property type="entry name" value="RelE/ParE_toxin"/>
</dbReference>
<reference evidence="4 5" key="2">
    <citation type="submission" date="2018-08" db="EMBL/GenBank/DDBJ databases">
        <title>The draft genome of Acinetobacter sichuanensis strain WCHAc060041.</title>
        <authorList>
            <person name="Qin J."/>
            <person name="Feng Y."/>
            <person name="Zong Z."/>
        </authorList>
    </citation>
    <scope>NUCLEOTIDE SEQUENCE [LARGE SCALE GENOMIC DNA]</scope>
    <source>
        <strain evidence="4 5">WCHAc060041</strain>
    </source>
</reference>
<feature type="active site" description="Proton donor" evidence="2">
    <location>
        <position position="83"/>
    </location>
</feature>
<gene>
    <name evidence="3" type="ORF">ACFODO_09295</name>
    <name evidence="4" type="ORF">C9E89_021455</name>
</gene>
<protein>
    <submittedName>
        <fullName evidence="4">Type II toxin-antitoxin system YafQ family toxin</fullName>
    </submittedName>
</protein>
<dbReference type="AlphaFoldDB" id="A0A371YJ47"/>
<dbReference type="PANTHER" id="PTHR40588:SF1">
    <property type="entry name" value="MRNA INTERFERASE TOXIN YAFQ"/>
    <property type="match status" value="1"/>
</dbReference>
<dbReference type="InterPro" id="IPR004386">
    <property type="entry name" value="Toxin_YafQ-like"/>
</dbReference>
<keyword evidence="1" id="KW-1277">Toxin-antitoxin system</keyword>
<evidence type="ECO:0000256" key="2">
    <source>
        <dbReference type="PIRSR" id="PIRSR006156-1"/>
    </source>
</evidence>
<dbReference type="PANTHER" id="PTHR40588">
    <property type="entry name" value="MRNA INTERFERASE TOXIN YAFQ"/>
    <property type="match status" value="1"/>
</dbReference>
<comment type="caution">
    <text evidence="4">The sequence shown here is derived from an EMBL/GenBank/DDBJ whole genome shotgun (WGS) entry which is preliminary data.</text>
</comment>
<dbReference type="Pfam" id="PF15738">
    <property type="entry name" value="YafQ_toxin"/>
    <property type="match status" value="1"/>
</dbReference>
<organism evidence="4 5">
    <name type="scientific">Acinetobacter sichuanensis</name>
    <dbReference type="NCBI Taxonomy" id="2136183"/>
    <lineage>
        <taxon>Bacteria</taxon>
        <taxon>Pseudomonadati</taxon>
        <taxon>Pseudomonadota</taxon>
        <taxon>Gammaproteobacteria</taxon>
        <taxon>Moraxellales</taxon>
        <taxon>Moraxellaceae</taxon>
        <taxon>Acinetobacter</taxon>
    </lineage>
</organism>
<dbReference type="EMBL" id="PYIX02000087">
    <property type="protein sequence ID" value="RFC81508.1"/>
    <property type="molecule type" value="Genomic_DNA"/>
</dbReference>
<dbReference type="EMBL" id="JBHRSF010000027">
    <property type="protein sequence ID" value="MFC2995459.1"/>
    <property type="molecule type" value="Genomic_DNA"/>
</dbReference>
<evidence type="ECO:0000313" key="4">
    <source>
        <dbReference type="EMBL" id="RFC81508.1"/>
    </source>
</evidence>
<dbReference type="Gene3D" id="3.30.2310.20">
    <property type="entry name" value="RelE-like"/>
    <property type="match status" value="1"/>
</dbReference>
<dbReference type="GO" id="GO:0006415">
    <property type="term" value="P:translational termination"/>
    <property type="evidence" value="ECO:0007669"/>
    <property type="project" value="TreeGrafter"/>
</dbReference>
<proteinExistence type="predicted"/>
<keyword evidence="6" id="KW-1185">Reference proteome</keyword>
<dbReference type="OrthoDB" id="7030467at2"/>
<dbReference type="GO" id="GO:0004521">
    <property type="term" value="F:RNA endonuclease activity"/>
    <property type="evidence" value="ECO:0007669"/>
    <property type="project" value="TreeGrafter"/>
</dbReference>
<dbReference type="Proteomes" id="UP001595455">
    <property type="component" value="Unassembled WGS sequence"/>
</dbReference>
<dbReference type="InterPro" id="IPR035093">
    <property type="entry name" value="RelE/ParE_toxin_dom_sf"/>
</dbReference>
<dbReference type="RefSeq" id="WP_107010161.1">
    <property type="nucleotide sequence ID" value="NZ_JBHRSF010000027.1"/>
</dbReference>
<evidence type="ECO:0000313" key="6">
    <source>
        <dbReference type="Proteomes" id="UP001595455"/>
    </source>
</evidence>
<reference evidence="3" key="1">
    <citation type="journal article" date="2014" name="Int. J. Syst. Evol. Microbiol.">
        <title>Complete genome of a new Firmicutes species belonging to the dominant human colonic microbiota ('Ruminococcus bicirculans') reveals two chromosomes and a selective capacity to utilize plant glucans.</title>
        <authorList>
            <consortium name="NISC Comparative Sequencing Program"/>
            <person name="Wegmann U."/>
            <person name="Louis P."/>
            <person name="Goesmann A."/>
            <person name="Henrissat B."/>
            <person name="Duncan S.H."/>
            <person name="Flint H.J."/>
        </authorList>
    </citation>
    <scope>NUCLEOTIDE SEQUENCE</scope>
    <source>
        <strain evidence="3">KCTC 62575</strain>
    </source>
</reference>
<reference evidence="6" key="3">
    <citation type="journal article" date="2019" name="Int. J. Syst. Evol. Microbiol.">
        <title>The Global Catalogue of Microorganisms (GCM) 10K type strain sequencing project: providing services to taxonomists for standard genome sequencing and annotation.</title>
        <authorList>
            <consortium name="The Broad Institute Genomics Platform"/>
            <consortium name="The Broad Institute Genome Sequencing Center for Infectious Disease"/>
            <person name="Wu L."/>
            <person name="Ma J."/>
        </authorList>
    </citation>
    <scope>NUCLEOTIDE SEQUENCE [LARGE SCALE GENOMIC DNA]</scope>
    <source>
        <strain evidence="6">KCTC 62575</strain>
    </source>
</reference>
<sequence>MRKIFAEGQFKRDIKKQFLELITPAWAEVLHCLCNDIPLPEKYCDHGLTGDWLGFRDCHVKPDLVLIYAVREDCLQLVRIGSHSELFGKRRNK</sequence>
<dbReference type="GO" id="GO:0006402">
    <property type="term" value="P:mRNA catabolic process"/>
    <property type="evidence" value="ECO:0007669"/>
    <property type="project" value="TreeGrafter"/>
</dbReference>
<accession>A0A371YJ47</accession>
<evidence type="ECO:0000256" key="1">
    <source>
        <dbReference type="ARBA" id="ARBA00022649"/>
    </source>
</evidence>
<name>A0A371YJ47_9GAMM</name>
<evidence type="ECO:0000313" key="3">
    <source>
        <dbReference type="EMBL" id="MFC2995459.1"/>
    </source>
</evidence>